<sequence>MSEWWDEREGGMQFVNGAFISCQKILPEFKVLRDQVQRGTELLRSNNLLLGKDCLADCEWMKAFKQNASPEYIPWLKQVIPSVE</sequence>
<keyword evidence="2" id="KW-1185">Reference proteome</keyword>
<reference evidence="1 2" key="1">
    <citation type="journal article" date="2016" name="Nat. Commun.">
        <title>Extremotolerant tardigrade genome and improved radiotolerance of human cultured cells by tardigrade-unique protein.</title>
        <authorList>
            <person name="Hashimoto T."/>
            <person name="Horikawa D.D."/>
            <person name="Saito Y."/>
            <person name="Kuwahara H."/>
            <person name="Kozuka-Hata H."/>
            <person name="Shin-I T."/>
            <person name="Minakuchi Y."/>
            <person name="Ohishi K."/>
            <person name="Motoyama A."/>
            <person name="Aizu T."/>
            <person name="Enomoto A."/>
            <person name="Kondo K."/>
            <person name="Tanaka S."/>
            <person name="Hara Y."/>
            <person name="Koshikawa S."/>
            <person name="Sagara H."/>
            <person name="Miura T."/>
            <person name="Yokobori S."/>
            <person name="Miyagawa K."/>
            <person name="Suzuki Y."/>
            <person name="Kubo T."/>
            <person name="Oyama M."/>
            <person name="Kohara Y."/>
            <person name="Fujiyama A."/>
            <person name="Arakawa K."/>
            <person name="Katayama T."/>
            <person name="Toyoda A."/>
            <person name="Kunieda T."/>
        </authorList>
    </citation>
    <scope>NUCLEOTIDE SEQUENCE [LARGE SCALE GENOMIC DNA]</scope>
    <source>
        <strain evidence="1 2">YOKOZUNA-1</strain>
    </source>
</reference>
<comment type="caution">
    <text evidence="1">The sequence shown here is derived from an EMBL/GenBank/DDBJ whole genome shotgun (WGS) entry which is preliminary data.</text>
</comment>
<evidence type="ECO:0000313" key="2">
    <source>
        <dbReference type="Proteomes" id="UP000186922"/>
    </source>
</evidence>
<dbReference type="AlphaFoldDB" id="A0A1D1USE3"/>
<dbReference type="Proteomes" id="UP000186922">
    <property type="component" value="Unassembled WGS sequence"/>
</dbReference>
<proteinExistence type="predicted"/>
<accession>A0A1D1USE3</accession>
<organism evidence="1 2">
    <name type="scientific">Ramazzottius varieornatus</name>
    <name type="common">Water bear</name>
    <name type="synonym">Tardigrade</name>
    <dbReference type="NCBI Taxonomy" id="947166"/>
    <lineage>
        <taxon>Eukaryota</taxon>
        <taxon>Metazoa</taxon>
        <taxon>Ecdysozoa</taxon>
        <taxon>Tardigrada</taxon>
        <taxon>Eutardigrada</taxon>
        <taxon>Parachela</taxon>
        <taxon>Hypsibioidea</taxon>
        <taxon>Ramazzottiidae</taxon>
        <taxon>Ramazzottius</taxon>
    </lineage>
</organism>
<evidence type="ECO:0000313" key="1">
    <source>
        <dbReference type="EMBL" id="GAU92599.1"/>
    </source>
</evidence>
<name>A0A1D1USE3_RAMVA</name>
<dbReference type="EMBL" id="BDGG01000002">
    <property type="protein sequence ID" value="GAU92599.1"/>
    <property type="molecule type" value="Genomic_DNA"/>
</dbReference>
<protein>
    <submittedName>
        <fullName evidence="1">Uncharacterized protein</fullName>
    </submittedName>
</protein>
<gene>
    <name evidence="1" type="primary">RvY_04656-1</name>
    <name evidence="1" type="synonym">RvY_04656.1</name>
    <name evidence="1" type="ORF">RvY_04656</name>
</gene>